<dbReference type="EMBL" id="CH940674">
    <property type="protein sequence ID" value="KRF80898.1"/>
    <property type="molecule type" value="Genomic_DNA"/>
</dbReference>
<name>A0A0Q9W8E0_DROVI</name>
<keyword evidence="3" id="KW-1185">Reference proteome</keyword>
<dbReference type="InParanoid" id="A0A0Q9W8E0"/>
<dbReference type="Proteomes" id="UP000008792">
    <property type="component" value="Unassembled WGS sequence"/>
</dbReference>
<feature type="region of interest" description="Disordered" evidence="1">
    <location>
        <begin position="1"/>
        <end position="37"/>
    </location>
</feature>
<accession>A0A0Q9W8E0</accession>
<feature type="compositionally biased region" description="Polar residues" evidence="1">
    <location>
        <begin position="1"/>
        <end position="14"/>
    </location>
</feature>
<sequence>MVTNPQLMNLTTPSPALEGLSPPMHQPRRDKESDRPSASLLLVRMDLREYRRPSRCWLPSARPPQLGFRAFSLPTVGRLTHSLGPENVSTGLAPST</sequence>
<protein>
    <submittedName>
        <fullName evidence="2">Uncharacterized protein</fullName>
    </submittedName>
</protein>
<dbReference type="AlphaFoldDB" id="A0A0Q9W8E0"/>
<gene>
    <name evidence="2" type="primary">Dvir\GJ27150</name>
    <name evidence="2" type="ORF">Dvir_GJ27150</name>
</gene>
<proteinExistence type="predicted"/>
<evidence type="ECO:0000256" key="1">
    <source>
        <dbReference type="SAM" id="MobiDB-lite"/>
    </source>
</evidence>
<organism evidence="2 3">
    <name type="scientific">Drosophila virilis</name>
    <name type="common">Fruit fly</name>
    <dbReference type="NCBI Taxonomy" id="7244"/>
    <lineage>
        <taxon>Eukaryota</taxon>
        <taxon>Metazoa</taxon>
        <taxon>Ecdysozoa</taxon>
        <taxon>Arthropoda</taxon>
        <taxon>Hexapoda</taxon>
        <taxon>Insecta</taxon>
        <taxon>Pterygota</taxon>
        <taxon>Neoptera</taxon>
        <taxon>Endopterygota</taxon>
        <taxon>Diptera</taxon>
        <taxon>Brachycera</taxon>
        <taxon>Muscomorpha</taxon>
        <taxon>Ephydroidea</taxon>
        <taxon>Drosophilidae</taxon>
        <taxon>Drosophila</taxon>
    </lineage>
</organism>
<reference evidence="2 3" key="1">
    <citation type="journal article" date="2007" name="Nature">
        <title>Evolution of genes and genomes on the Drosophila phylogeny.</title>
        <authorList>
            <consortium name="Drosophila 12 Genomes Consortium"/>
            <person name="Clark A.G."/>
            <person name="Eisen M.B."/>
            <person name="Smith D.R."/>
            <person name="Bergman C.M."/>
            <person name="Oliver B."/>
            <person name="Markow T.A."/>
            <person name="Kaufman T.C."/>
            <person name="Kellis M."/>
            <person name="Gelbart W."/>
            <person name="Iyer V.N."/>
            <person name="Pollard D.A."/>
            <person name="Sackton T.B."/>
            <person name="Larracuente A.M."/>
            <person name="Singh N.D."/>
            <person name="Abad J.P."/>
            <person name="Abt D.N."/>
            <person name="Adryan B."/>
            <person name="Aguade M."/>
            <person name="Akashi H."/>
            <person name="Anderson W.W."/>
            <person name="Aquadro C.F."/>
            <person name="Ardell D.H."/>
            <person name="Arguello R."/>
            <person name="Artieri C.G."/>
            <person name="Barbash D.A."/>
            <person name="Barker D."/>
            <person name="Barsanti P."/>
            <person name="Batterham P."/>
            <person name="Batzoglou S."/>
            <person name="Begun D."/>
            <person name="Bhutkar A."/>
            <person name="Blanco E."/>
            <person name="Bosak S.A."/>
            <person name="Bradley R.K."/>
            <person name="Brand A.D."/>
            <person name="Brent M.R."/>
            <person name="Brooks A.N."/>
            <person name="Brown R.H."/>
            <person name="Butlin R.K."/>
            <person name="Caggese C."/>
            <person name="Calvi B.R."/>
            <person name="Bernardo de Carvalho A."/>
            <person name="Caspi A."/>
            <person name="Castrezana S."/>
            <person name="Celniker S.E."/>
            <person name="Chang J.L."/>
            <person name="Chapple C."/>
            <person name="Chatterji S."/>
            <person name="Chinwalla A."/>
            <person name="Civetta A."/>
            <person name="Clifton S.W."/>
            <person name="Comeron J.M."/>
            <person name="Costello J.C."/>
            <person name="Coyne J.A."/>
            <person name="Daub J."/>
            <person name="David R.G."/>
            <person name="Delcher A.L."/>
            <person name="Delehaunty K."/>
            <person name="Do C.B."/>
            <person name="Ebling H."/>
            <person name="Edwards K."/>
            <person name="Eickbush T."/>
            <person name="Evans J.D."/>
            <person name="Filipski A."/>
            <person name="Findeiss S."/>
            <person name="Freyhult E."/>
            <person name="Fulton L."/>
            <person name="Fulton R."/>
            <person name="Garcia A.C."/>
            <person name="Gardiner A."/>
            <person name="Garfield D.A."/>
            <person name="Garvin B.E."/>
            <person name="Gibson G."/>
            <person name="Gilbert D."/>
            <person name="Gnerre S."/>
            <person name="Godfrey J."/>
            <person name="Good R."/>
            <person name="Gotea V."/>
            <person name="Gravely B."/>
            <person name="Greenberg A.J."/>
            <person name="Griffiths-Jones S."/>
            <person name="Gross S."/>
            <person name="Guigo R."/>
            <person name="Gustafson E.A."/>
            <person name="Haerty W."/>
            <person name="Hahn M.W."/>
            <person name="Halligan D.L."/>
            <person name="Halpern A.L."/>
            <person name="Halter G.M."/>
            <person name="Han M.V."/>
            <person name="Heger A."/>
            <person name="Hillier L."/>
            <person name="Hinrichs A.S."/>
            <person name="Holmes I."/>
            <person name="Hoskins R.A."/>
            <person name="Hubisz M.J."/>
            <person name="Hultmark D."/>
            <person name="Huntley M.A."/>
            <person name="Jaffe D.B."/>
            <person name="Jagadeeshan S."/>
            <person name="Jeck W.R."/>
            <person name="Johnson J."/>
            <person name="Jones C.D."/>
            <person name="Jordan W.C."/>
            <person name="Karpen G.H."/>
            <person name="Kataoka E."/>
            <person name="Keightley P.D."/>
            <person name="Kheradpour P."/>
            <person name="Kirkness E.F."/>
            <person name="Koerich L.B."/>
            <person name="Kristiansen K."/>
            <person name="Kudrna D."/>
            <person name="Kulathinal R.J."/>
            <person name="Kumar S."/>
            <person name="Kwok R."/>
            <person name="Lander E."/>
            <person name="Langley C.H."/>
            <person name="Lapoint R."/>
            <person name="Lazzaro B.P."/>
            <person name="Lee S.J."/>
            <person name="Levesque L."/>
            <person name="Li R."/>
            <person name="Lin C.F."/>
            <person name="Lin M.F."/>
            <person name="Lindblad-Toh K."/>
            <person name="Llopart A."/>
            <person name="Long M."/>
            <person name="Low L."/>
            <person name="Lozovsky E."/>
            <person name="Lu J."/>
            <person name="Luo M."/>
            <person name="Machado C.A."/>
            <person name="Makalowski W."/>
            <person name="Marzo M."/>
            <person name="Matsuda M."/>
            <person name="Matzkin L."/>
            <person name="McAllister B."/>
            <person name="McBride C.S."/>
            <person name="McKernan B."/>
            <person name="McKernan K."/>
            <person name="Mendez-Lago M."/>
            <person name="Minx P."/>
            <person name="Mollenhauer M.U."/>
            <person name="Montooth K."/>
            <person name="Mount S.M."/>
            <person name="Mu X."/>
            <person name="Myers E."/>
            <person name="Negre B."/>
            <person name="Newfeld S."/>
            <person name="Nielsen R."/>
            <person name="Noor M.A."/>
            <person name="O'Grady P."/>
            <person name="Pachter L."/>
            <person name="Papaceit M."/>
            <person name="Parisi M.J."/>
            <person name="Parisi M."/>
            <person name="Parts L."/>
            <person name="Pedersen J.S."/>
            <person name="Pesole G."/>
            <person name="Phillippy A.M."/>
            <person name="Ponting C.P."/>
            <person name="Pop M."/>
            <person name="Porcelli D."/>
            <person name="Powell J.R."/>
            <person name="Prohaska S."/>
            <person name="Pruitt K."/>
            <person name="Puig M."/>
            <person name="Quesneville H."/>
            <person name="Ram K.R."/>
            <person name="Rand D."/>
            <person name="Rasmussen M.D."/>
            <person name="Reed L.K."/>
            <person name="Reenan R."/>
            <person name="Reily A."/>
            <person name="Remington K.A."/>
            <person name="Rieger T.T."/>
            <person name="Ritchie M.G."/>
            <person name="Robin C."/>
            <person name="Rogers Y.H."/>
            <person name="Rohde C."/>
            <person name="Rozas J."/>
            <person name="Rubenfield M.J."/>
            <person name="Ruiz A."/>
            <person name="Russo S."/>
            <person name="Salzberg S.L."/>
            <person name="Sanchez-Gracia A."/>
            <person name="Saranga D.J."/>
            <person name="Sato H."/>
            <person name="Schaeffer S.W."/>
            <person name="Schatz M.C."/>
            <person name="Schlenke T."/>
            <person name="Schwartz R."/>
            <person name="Segarra C."/>
            <person name="Singh R.S."/>
            <person name="Sirot L."/>
            <person name="Sirota M."/>
            <person name="Sisneros N.B."/>
            <person name="Smith C.D."/>
            <person name="Smith T.F."/>
            <person name="Spieth J."/>
            <person name="Stage D.E."/>
            <person name="Stark A."/>
            <person name="Stephan W."/>
            <person name="Strausberg R.L."/>
            <person name="Strempel S."/>
            <person name="Sturgill D."/>
            <person name="Sutton G."/>
            <person name="Sutton G.G."/>
            <person name="Tao W."/>
            <person name="Teichmann S."/>
            <person name="Tobari Y.N."/>
            <person name="Tomimura Y."/>
            <person name="Tsolas J.M."/>
            <person name="Valente V.L."/>
            <person name="Venter E."/>
            <person name="Venter J.C."/>
            <person name="Vicario S."/>
            <person name="Vieira F.G."/>
            <person name="Vilella A.J."/>
            <person name="Villasante A."/>
            <person name="Walenz B."/>
            <person name="Wang J."/>
            <person name="Wasserman M."/>
            <person name="Watts T."/>
            <person name="Wilson D."/>
            <person name="Wilson R.K."/>
            <person name="Wing R.A."/>
            <person name="Wolfner M.F."/>
            <person name="Wong A."/>
            <person name="Wong G.K."/>
            <person name="Wu C.I."/>
            <person name="Wu G."/>
            <person name="Yamamoto D."/>
            <person name="Yang H.P."/>
            <person name="Yang S.P."/>
            <person name="Yorke J.A."/>
            <person name="Yoshida K."/>
            <person name="Zdobnov E."/>
            <person name="Zhang P."/>
            <person name="Zhang Y."/>
            <person name="Zimin A.V."/>
            <person name="Baldwin J."/>
            <person name="Abdouelleil A."/>
            <person name="Abdulkadir J."/>
            <person name="Abebe A."/>
            <person name="Abera B."/>
            <person name="Abreu J."/>
            <person name="Acer S.C."/>
            <person name="Aftuck L."/>
            <person name="Alexander A."/>
            <person name="An P."/>
            <person name="Anderson E."/>
            <person name="Anderson S."/>
            <person name="Arachi H."/>
            <person name="Azer M."/>
            <person name="Bachantsang P."/>
            <person name="Barry A."/>
            <person name="Bayul T."/>
            <person name="Berlin A."/>
            <person name="Bessette D."/>
            <person name="Bloom T."/>
            <person name="Blye J."/>
            <person name="Boguslavskiy L."/>
            <person name="Bonnet C."/>
            <person name="Boukhgalter B."/>
            <person name="Bourzgui I."/>
            <person name="Brown A."/>
            <person name="Cahill P."/>
            <person name="Channer S."/>
            <person name="Cheshatsang Y."/>
            <person name="Chuda L."/>
            <person name="Citroen M."/>
            <person name="Collymore A."/>
            <person name="Cooke P."/>
            <person name="Costello M."/>
            <person name="D'Aco K."/>
            <person name="Daza R."/>
            <person name="De Haan G."/>
            <person name="DeGray S."/>
            <person name="DeMaso C."/>
            <person name="Dhargay N."/>
            <person name="Dooley K."/>
            <person name="Dooley E."/>
            <person name="Doricent M."/>
            <person name="Dorje P."/>
            <person name="Dorjee K."/>
            <person name="Dupes A."/>
            <person name="Elong R."/>
            <person name="Falk J."/>
            <person name="Farina A."/>
            <person name="Faro S."/>
            <person name="Ferguson D."/>
            <person name="Fisher S."/>
            <person name="Foley C.D."/>
            <person name="Franke A."/>
            <person name="Friedrich D."/>
            <person name="Gadbois L."/>
            <person name="Gearin G."/>
            <person name="Gearin C.R."/>
            <person name="Giannoukos G."/>
            <person name="Goode T."/>
            <person name="Graham J."/>
            <person name="Grandbois E."/>
            <person name="Grewal S."/>
            <person name="Gyaltsen K."/>
            <person name="Hafez N."/>
            <person name="Hagos B."/>
            <person name="Hall J."/>
            <person name="Henson C."/>
            <person name="Hollinger A."/>
            <person name="Honan T."/>
            <person name="Huard M.D."/>
            <person name="Hughes L."/>
            <person name="Hurhula B."/>
            <person name="Husby M.E."/>
            <person name="Kamat A."/>
            <person name="Kanga B."/>
            <person name="Kashin S."/>
            <person name="Khazanovich D."/>
            <person name="Kisner P."/>
            <person name="Lance K."/>
            <person name="Lara M."/>
            <person name="Lee W."/>
            <person name="Lennon N."/>
            <person name="Letendre F."/>
            <person name="LeVine R."/>
            <person name="Lipovsky A."/>
            <person name="Liu X."/>
            <person name="Liu J."/>
            <person name="Liu S."/>
            <person name="Lokyitsang T."/>
            <person name="Lokyitsang Y."/>
            <person name="Lubonja R."/>
            <person name="Lui A."/>
            <person name="MacDonald P."/>
            <person name="Magnisalis V."/>
            <person name="Maru K."/>
            <person name="Matthews C."/>
            <person name="McCusker W."/>
            <person name="McDonough S."/>
            <person name="Mehta T."/>
            <person name="Meldrim J."/>
            <person name="Meneus L."/>
            <person name="Mihai O."/>
            <person name="Mihalev A."/>
            <person name="Mihova T."/>
            <person name="Mittelman R."/>
            <person name="Mlenga V."/>
            <person name="Montmayeur A."/>
            <person name="Mulrain L."/>
            <person name="Navidi A."/>
            <person name="Naylor J."/>
            <person name="Negash T."/>
            <person name="Nguyen T."/>
            <person name="Nguyen N."/>
            <person name="Nicol R."/>
            <person name="Norbu C."/>
            <person name="Norbu N."/>
            <person name="Novod N."/>
            <person name="O'Neill B."/>
            <person name="Osman S."/>
            <person name="Markiewicz E."/>
            <person name="Oyono O.L."/>
            <person name="Patti C."/>
            <person name="Phunkhang P."/>
            <person name="Pierre F."/>
            <person name="Priest M."/>
            <person name="Raghuraman S."/>
            <person name="Rege F."/>
            <person name="Reyes R."/>
            <person name="Rise C."/>
            <person name="Rogov P."/>
            <person name="Ross K."/>
            <person name="Ryan E."/>
            <person name="Settipalli S."/>
            <person name="Shea T."/>
            <person name="Sherpa N."/>
            <person name="Shi L."/>
            <person name="Shih D."/>
            <person name="Sparrow T."/>
            <person name="Spaulding J."/>
            <person name="Stalker J."/>
            <person name="Stange-Thomann N."/>
            <person name="Stavropoulos S."/>
            <person name="Stone C."/>
            <person name="Strader C."/>
            <person name="Tesfaye S."/>
            <person name="Thomson T."/>
            <person name="Thoulutsang Y."/>
            <person name="Thoulutsang D."/>
            <person name="Topham K."/>
            <person name="Topping I."/>
            <person name="Tsamla T."/>
            <person name="Vassiliev H."/>
            <person name="Vo A."/>
            <person name="Wangchuk T."/>
            <person name="Wangdi T."/>
            <person name="Weiand M."/>
            <person name="Wilkinson J."/>
            <person name="Wilson A."/>
            <person name="Yadav S."/>
            <person name="Young G."/>
            <person name="Yu Q."/>
            <person name="Zembek L."/>
            <person name="Zhong D."/>
            <person name="Zimmer A."/>
            <person name="Zwirko Z."/>
            <person name="Jaffe D.B."/>
            <person name="Alvarez P."/>
            <person name="Brockman W."/>
            <person name="Butler J."/>
            <person name="Chin C."/>
            <person name="Gnerre S."/>
            <person name="Grabherr M."/>
            <person name="Kleber M."/>
            <person name="Mauceli E."/>
            <person name="MacCallum I."/>
        </authorList>
    </citation>
    <scope>NUCLEOTIDE SEQUENCE [LARGE SCALE GENOMIC DNA]</scope>
    <source>
        <strain evidence="3">Tucson 15010-1051.87</strain>
    </source>
</reference>
<evidence type="ECO:0000313" key="3">
    <source>
        <dbReference type="Proteomes" id="UP000008792"/>
    </source>
</evidence>
<evidence type="ECO:0000313" key="2">
    <source>
        <dbReference type="EMBL" id="KRF80898.1"/>
    </source>
</evidence>